<dbReference type="SMART" id="SM00448">
    <property type="entry name" value="REC"/>
    <property type="match status" value="1"/>
</dbReference>
<dbReference type="PANTHER" id="PTHR43280:SF28">
    <property type="entry name" value="HTH-TYPE TRANSCRIPTIONAL ACTIVATOR RHAS"/>
    <property type="match status" value="1"/>
</dbReference>
<dbReference type="Gene3D" id="1.10.10.60">
    <property type="entry name" value="Homeodomain-like"/>
    <property type="match status" value="2"/>
</dbReference>
<keyword evidence="4" id="KW-0597">Phosphoprotein</keyword>
<dbReference type="GO" id="GO:0003700">
    <property type="term" value="F:DNA-binding transcription factor activity"/>
    <property type="evidence" value="ECO:0007669"/>
    <property type="project" value="InterPro"/>
</dbReference>
<evidence type="ECO:0000256" key="4">
    <source>
        <dbReference type="PROSITE-ProRule" id="PRU00169"/>
    </source>
</evidence>
<keyword evidence="1" id="KW-0805">Transcription regulation</keyword>
<dbReference type="SUPFAM" id="SSF46689">
    <property type="entry name" value="Homeodomain-like"/>
    <property type="match status" value="2"/>
</dbReference>
<dbReference type="SUPFAM" id="SSF52172">
    <property type="entry name" value="CheY-like"/>
    <property type="match status" value="1"/>
</dbReference>
<feature type="domain" description="Response regulatory" evidence="6">
    <location>
        <begin position="3"/>
        <end position="120"/>
    </location>
</feature>
<evidence type="ECO:0000256" key="2">
    <source>
        <dbReference type="ARBA" id="ARBA00023125"/>
    </source>
</evidence>
<dbReference type="InterPro" id="IPR018060">
    <property type="entry name" value="HTH_AraC"/>
</dbReference>
<dbReference type="PROSITE" id="PS00041">
    <property type="entry name" value="HTH_ARAC_FAMILY_1"/>
    <property type="match status" value="1"/>
</dbReference>
<evidence type="ECO:0000313" key="8">
    <source>
        <dbReference type="Proteomes" id="UP000293142"/>
    </source>
</evidence>
<keyword evidence="3" id="KW-0804">Transcription</keyword>
<dbReference type="SMART" id="SM00342">
    <property type="entry name" value="HTH_ARAC"/>
    <property type="match status" value="1"/>
</dbReference>
<dbReference type="InterPro" id="IPR018062">
    <property type="entry name" value="HTH_AraC-typ_CS"/>
</dbReference>
<protein>
    <submittedName>
        <fullName evidence="7">Helix-turn-helix domain-containing protein</fullName>
    </submittedName>
</protein>
<name>A0A4Q9DVV6_9BACL</name>
<dbReference type="GO" id="GO:0000160">
    <property type="term" value="P:phosphorelay signal transduction system"/>
    <property type="evidence" value="ECO:0007669"/>
    <property type="project" value="InterPro"/>
</dbReference>
<evidence type="ECO:0000313" key="7">
    <source>
        <dbReference type="EMBL" id="TBL81159.1"/>
    </source>
</evidence>
<organism evidence="7 8">
    <name type="scientific">Paenibacillus thalictri</name>
    <dbReference type="NCBI Taxonomy" id="2527873"/>
    <lineage>
        <taxon>Bacteria</taxon>
        <taxon>Bacillati</taxon>
        <taxon>Bacillota</taxon>
        <taxon>Bacilli</taxon>
        <taxon>Bacillales</taxon>
        <taxon>Paenibacillaceae</taxon>
        <taxon>Paenibacillus</taxon>
    </lineage>
</organism>
<keyword evidence="2" id="KW-0238">DNA-binding</keyword>
<dbReference type="Pfam" id="PF00072">
    <property type="entry name" value="Response_reg"/>
    <property type="match status" value="1"/>
</dbReference>
<dbReference type="Pfam" id="PF12833">
    <property type="entry name" value="HTH_18"/>
    <property type="match status" value="1"/>
</dbReference>
<gene>
    <name evidence="7" type="ORF">EYB31_03435</name>
</gene>
<dbReference type="PROSITE" id="PS01124">
    <property type="entry name" value="HTH_ARAC_FAMILY_2"/>
    <property type="match status" value="1"/>
</dbReference>
<dbReference type="AlphaFoldDB" id="A0A4Q9DVV6"/>
<feature type="modified residue" description="4-aspartylphosphate" evidence="4">
    <location>
        <position position="55"/>
    </location>
</feature>
<sequence length="497" mass="56992">MWNVLLVEDEDLVKQQLKQQLHWEAYGFQIVGEADHGKAALDMISRLKPDLVISDIIMPVMDGLQLLKLAKERGFDGCFIMLTCMNEFEYARQALELGAIGYCLKLSTTPERIGEVLMKADQFLRQRSTMQTKALFGDMHPWLEYTWDQMMTANNSQPAEMAAGGSQTEIIGQTICICSVMHGSAKLAVSDLLRWGVLKTGIEPFVSFFSRMGHTTFFITKSNALQLSATAMIPYPAIVCADVPFGNLASMWKQVLLKLSEFWYAPHPGIYKIIMNNIHSAREGAPFFSWPLERELFVALENLQKDRCEELLSHIWSRMKEEQVPMYHVKKAAERIYHTCLRIANHTEENKTAEIWASYSHTELQKLMQDQLAYLLQALAAEKSLTTDHPEINRLIVFMRQHYSNPLSLQELADRVNIEKHYLSGLFKKKTGQSIMQYLHQIRIEHAMRYLSNTELPIIEIAEKTGFASDNYFIKAFRKTTGRTPSEYRKSNSALQT</sequence>
<dbReference type="PRINTS" id="PR00032">
    <property type="entry name" value="HTHARAC"/>
</dbReference>
<dbReference type="InterPro" id="IPR020449">
    <property type="entry name" value="Tscrpt_reg_AraC-type_HTH"/>
</dbReference>
<evidence type="ECO:0000259" key="6">
    <source>
        <dbReference type="PROSITE" id="PS50110"/>
    </source>
</evidence>
<accession>A0A4Q9DVV6</accession>
<dbReference type="EMBL" id="SIRE01000003">
    <property type="protein sequence ID" value="TBL81159.1"/>
    <property type="molecule type" value="Genomic_DNA"/>
</dbReference>
<evidence type="ECO:0000259" key="5">
    <source>
        <dbReference type="PROSITE" id="PS01124"/>
    </source>
</evidence>
<dbReference type="PANTHER" id="PTHR43280">
    <property type="entry name" value="ARAC-FAMILY TRANSCRIPTIONAL REGULATOR"/>
    <property type="match status" value="1"/>
</dbReference>
<dbReference type="Gene3D" id="3.40.50.2300">
    <property type="match status" value="1"/>
</dbReference>
<dbReference type="InterPro" id="IPR011006">
    <property type="entry name" value="CheY-like_superfamily"/>
</dbReference>
<dbReference type="OrthoDB" id="1769137at2"/>
<proteinExistence type="predicted"/>
<evidence type="ECO:0000256" key="1">
    <source>
        <dbReference type="ARBA" id="ARBA00023015"/>
    </source>
</evidence>
<comment type="caution">
    <text evidence="7">The sequence shown here is derived from an EMBL/GenBank/DDBJ whole genome shotgun (WGS) entry which is preliminary data.</text>
</comment>
<dbReference type="CDD" id="cd17536">
    <property type="entry name" value="REC_YesN-like"/>
    <property type="match status" value="1"/>
</dbReference>
<feature type="domain" description="HTH araC/xylS-type" evidence="5">
    <location>
        <begin position="393"/>
        <end position="491"/>
    </location>
</feature>
<dbReference type="RefSeq" id="WP_131011870.1">
    <property type="nucleotide sequence ID" value="NZ_SIRE01000003.1"/>
</dbReference>
<keyword evidence="8" id="KW-1185">Reference proteome</keyword>
<evidence type="ECO:0000256" key="3">
    <source>
        <dbReference type="ARBA" id="ARBA00023163"/>
    </source>
</evidence>
<dbReference type="Proteomes" id="UP000293142">
    <property type="component" value="Unassembled WGS sequence"/>
</dbReference>
<dbReference type="InterPro" id="IPR009057">
    <property type="entry name" value="Homeodomain-like_sf"/>
</dbReference>
<reference evidence="7 8" key="1">
    <citation type="submission" date="2019-02" db="EMBL/GenBank/DDBJ databases">
        <title>Paenibacillus sp. nov., isolated from surface-sterilized tissue of Thalictrum simplex L.</title>
        <authorList>
            <person name="Tuo L."/>
        </authorList>
    </citation>
    <scope>NUCLEOTIDE SEQUENCE [LARGE SCALE GENOMIC DNA]</scope>
    <source>
        <strain evidence="7 8">N2SHLJ1</strain>
    </source>
</reference>
<dbReference type="PROSITE" id="PS50110">
    <property type="entry name" value="RESPONSE_REGULATORY"/>
    <property type="match status" value="1"/>
</dbReference>
<dbReference type="GO" id="GO:0043565">
    <property type="term" value="F:sequence-specific DNA binding"/>
    <property type="evidence" value="ECO:0007669"/>
    <property type="project" value="InterPro"/>
</dbReference>
<dbReference type="InterPro" id="IPR001789">
    <property type="entry name" value="Sig_transdc_resp-reg_receiver"/>
</dbReference>